<organism evidence="2 3">
    <name type="scientific">Stieleria varia</name>
    <dbReference type="NCBI Taxonomy" id="2528005"/>
    <lineage>
        <taxon>Bacteria</taxon>
        <taxon>Pseudomonadati</taxon>
        <taxon>Planctomycetota</taxon>
        <taxon>Planctomycetia</taxon>
        <taxon>Pirellulales</taxon>
        <taxon>Pirellulaceae</taxon>
        <taxon>Stieleria</taxon>
    </lineage>
</organism>
<accession>A0A5C6BAD9</accession>
<proteinExistence type="predicted"/>
<keyword evidence="1" id="KW-0472">Membrane</keyword>
<dbReference type="RefSeq" id="WP_146518315.1">
    <property type="nucleotide sequence ID" value="NZ_CP151726.1"/>
</dbReference>
<feature type="transmembrane region" description="Helical" evidence="1">
    <location>
        <begin position="12"/>
        <end position="33"/>
    </location>
</feature>
<protein>
    <submittedName>
        <fullName evidence="2">Uncharacterized protein</fullName>
    </submittedName>
</protein>
<dbReference type="Proteomes" id="UP000320176">
    <property type="component" value="Unassembled WGS sequence"/>
</dbReference>
<sequence length="144" mass="15795">MIDTRTNDREQLKWLAAFHLIIAGLWLFSLWIVTNQLRILNAFDEAQSASGPNAFASDTRGNPLAWYVKGLAALISIFVCLNIVSAVLLFKQKLRSFSLAVSGVNCLHAPIGTALGVVTFLVLFRPSVRSLYSENPLHPASAEP</sequence>
<name>A0A5C6BAD9_9BACT</name>
<evidence type="ECO:0000313" key="3">
    <source>
        <dbReference type="Proteomes" id="UP000320176"/>
    </source>
</evidence>
<keyword evidence="1" id="KW-1133">Transmembrane helix</keyword>
<feature type="transmembrane region" description="Helical" evidence="1">
    <location>
        <begin position="66"/>
        <end position="90"/>
    </location>
</feature>
<dbReference type="OrthoDB" id="281928at2"/>
<evidence type="ECO:0000256" key="1">
    <source>
        <dbReference type="SAM" id="Phobius"/>
    </source>
</evidence>
<dbReference type="EMBL" id="SJPN01000001">
    <property type="protein sequence ID" value="TWU08236.1"/>
    <property type="molecule type" value="Genomic_DNA"/>
</dbReference>
<gene>
    <name evidence="2" type="ORF">Pla52n_08180</name>
</gene>
<evidence type="ECO:0000313" key="2">
    <source>
        <dbReference type="EMBL" id="TWU08236.1"/>
    </source>
</evidence>
<keyword evidence="1" id="KW-0812">Transmembrane</keyword>
<reference evidence="2 3" key="1">
    <citation type="submission" date="2019-02" db="EMBL/GenBank/DDBJ databases">
        <title>Deep-cultivation of Planctomycetes and their phenomic and genomic characterization uncovers novel biology.</title>
        <authorList>
            <person name="Wiegand S."/>
            <person name="Jogler M."/>
            <person name="Boedeker C."/>
            <person name="Pinto D."/>
            <person name="Vollmers J."/>
            <person name="Rivas-Marin E."/>
            <person name="Kohn T."/>
            <person name="Peeters S.H."/>
            <person name="Heuer A."/>
            <person name="Rast P."/>
            <person name="Oberbeckmann S."/>
            <person name="Bunk B."/>
            <person name="Jeske O."/>
            <person name="Meyerdierks A."/>
            <person name="Storesund J.E."/>
            <person name="Kallscheuer N."/>
            <person name="Luecker S."/>
            <person name="Lage O.M."/>
            <person name="Pohl T."/>
            <person name="Merkel B.J."/>
            <person name="Hornburger P."/>
            <person name="Mueller R.-W."/>
            <person name="Bruemmer F."/>
            <person name="Labrenz M."/>
            <person name="Spormann A.M."/>
            <person name="Op Den Camp H."/>
            <person name="Overmann J."/>
            <person name="Amann R."/>
            <person name="Jetten M.S.M."/>
            <person name="Mascher T."/>
            <person name="Medema M.H."/>
            <person name="Devos D.P."/>
            <person name="Kaster A.-K."/>
            <person name="Ovreas L."/>
            <person name="Rohde M."/>
            <person name="Galperin M.Y."/>
            <person name="Jogler C."/>
        </authorList>
    </citation>
    <scope>NUCLEOTIDE SEQUENCE [LARGE SCALE GENOMIC DNA]</scope>
    <source>
        <strain evidence="2 3">Pla52n</strain>
    </source>
</reference>
<dbReference type="AlphaFoldDB" id="A0A5C6BAD9"/>
<feature type="transmembrane region" description="Helical" evidence="1">
    <location>
        <begin position="97"/>
        <end position="124"/>
    </location>
</feature>
<comment type="caution">
    <text evidence="2">The sequence shown here is derived from an EMBL/GenBank/DDBJ whole genome shotgun (WGS) entry which is preliminary data.</text>
</comment>
<keyword evidence="3" id="KW-1185">Reference proteome</keyword>